<name>A0ABN8QMT7_9CNID</name>
<proteinExistence type="predicted"/>
<protein>
    <submittedName>
        <fullName evidence="1">Uncharacterized protein</fullName>
    </submittedName>
</protein>
<evidence type="ECO:0000313" key="1">
    <source>
        <dbReference type="EMBL" id="CAH3164995.1"/>
    </source>
</evidence>
<dbReference type="EMBL" id="CALNXK010000131">
    <property type="protein sequence ID" value="CAH3164995.1"/>
    <property type="molecule type" value="Genomic_DNA"/>
</dbReference>
<gene>
    <name evidence="1" type="ORF">PLOB_00006947</name>
</gene>
<feature type="non-terminal residue" evidence="1">
    <location>
        <position position="71"/>
    </location>
</feature>
<sequence>MCLQIWIDMIITLLCKFDHIIPVLRELRWLPVSSMLIYRDGILAFKCFRGLTPDYLAKKVKTRSDIHNRDT</sequence>
<dbReference type="Proteomes" id="UP001159405">
    <property type="component" value="Unassembled WGS sequence"/>
</dbReference>
<organism evidence="1 2">
    <name type="scientific">Porites lobata</name>
    <dbReference type="NCBI Taxonomy" id="104759"/>
    <lineage>
        <taxon>Eukaryota</taxon>
        <taxon>Metazoa</taxon>
        <taxon>Cnidaria</taxon>
        <taxon>Anthozoa</taxon>
        <taxon>Hexacorallia</taxon>
        <taxon>Scleractinia</taxon>
        <taxon>Fungiina</taxon>
        <taxon>Poritidae</taxon>
        <taxon>Porites</taxon>
    </lineage>
</organism>
<comment type="caution">
    <text evidence="1">The sequence shown here is derived from an EMBL/GenBank/DDBJ whole genome shotgun (WGS) entry which is preliminary data.</text>
</comment>
<reference evidence="1 2" key="1">
    <citation type="submission" date="2022-05" db="EMBL/GenBank/DDBJ databases">
        <authorList>
            <consortium name="Genoscope - CEA"/>
            <person name="William W."/>
        </authorList>
    </citation>
    <scope>NUCLEOTIDE SEQUENCE [LARGE SCALE GENOMIC DNA]</scope>
</reference>
<keyword evidence="2" id="KW-1185">Reference proteome</keyword>
<accession>A0ABN8QMT7</accession>
<evidence type="ECO:0000313" key="2">
    <source>
        <dbReference type="Proteomes" id="UP001159405"/>
    </source>
</evidence>